<dbReference type="EMBL" id="CP047591">
    <property type="protein sequence ID" value="QHI73422.1"/>
    <property type="molecule type" value="Genomic_DNA"/>
</dbReference>
<dbReference type="KEGG" id="amic:Ami3637_14505"/>
<feature type="compositionally biased region" description="Low complexity" evidence="1">
    <location>
        <begin position="158"/>
        <end position="246"/>
    </location>
</feature>
<evidence type="ECO:0000313" key="2">
    <source>
        <dbReference type="EMBL" id="QHI73422.1"/>
    </source>
</evidence>
<proteinExistence type="predicted"/>
<keyword evidence="3" id="KW-1185">Reference proteome</keyword>
<protein>
    <submittedName>
        <fullName evidence="2">Uncharacterized protein</fullName>
    </submittedName>
</protein>
<dbReference type="AlphaFoldDB" id="A0A6P1MH93"/>
<gene>
    <name evidence="2" type="ORF">Ami3637_14505</name>
</gene>
<dbReference type="PRINTS" id="PR01217">
    <property type="entry name" value="PRICHEXTENSN"/>
</dbReference>
<accession>A0A6P1MH93</accession>
<dbReference type="RefSeq" id="WP_162363187.1">
    <property type="nucleotide sequence ID" value="NZ_CP047591.1"/>
</dbReference>
<feature type="compositionally biased region" description="Polar residues" evidence="1">
    <location>
        <begin position="248"/>
        <end position="258"/>
    </location>
</feature>
<evidence type="ECO:0000313" key="3">
    <source>
        <dbReference type="Proteomes" id="UP000463883"/>
    </source>
</evidence>
<reference evidence="2 3" key="1">
    <citation type="submission" date="2020-01" db="EMBL/GenBank/DDBJ databases">
        <title>Genomic analysis of Aminipila sp. CBA3637.</title>
        <authorList>
            <person name="Kim Y.B."/>
            <person name="Roh S.W."/>
        </authorList>
    </citation>
    <scope>NUCLEOTIDE SEQUENCE [LARGE SCALE GENOMIC DNA]</scope>
    <source>
        <strain evidence="2 3">CBA3637</strain>
    </source>
</reference>
<feature type="region of interest" description="Disordered" evidence="1">
    <location>
        <begin position="154"/>
        <end position="328"/>
    </location>
</feature>
<dbReference type="Proteomes" id="UP000463883">
    <property type="component" value="Chromosome"/>
</dbReference>
<sequence length="345" mass="38109">MSSYYIKTKDGLFYVLNEFKVPLNFIKTSSMVPGDNSIYIGQFIKVLQETPSQLPEVPDQLNAIKTNTDDMIKNLNAGDWVKAANNLYEIKTNMNEELVRSLQDALVPADLITNLNLAVSNINRSIMQRNKEAINYANQMNQYITEILGYFNTQNTSQTPGQTPAPRTPQTPSQTPAPRTPQTPSQTPAPRTPQTPSQTPAPRTPQTPGQTPTPGTPQTPGQTPAPRTPQTPTQTPMPRSPQTPTQNPMPGTPQTPIQNPMPRSPQTPTQNPMPGTPQTPTQNPMPRTPQTPTQNPMPGTPQTPTQNPMPRSPQTPMQSLSTKNSQSVSVDPIFGVYDPRYYRYK</sequence>
<feature type="compositionally biased region" description="Polar residues" evidence="1">
    <location>
        <begin position="264"/>
        <end position="328"/>
    </location>
</feature>
<name>A0A6P1MH93_9FIRM</name>
<organism evidence="2 3">
    <name type="scientific">Aminipila terrae</name>
    <dbReference type="NCBI Taxonomy" id="2697030"/>
    <lineage>
        <taxon>Bacteria</taxon>
        <taxon>Bacillati</taxon>
        <taxon>Bacillota</taxon>
        <taxon>Clostridia</taxon>
        <taxon>Peptostreptococcales</taxon>
        <taxon>Anaerovoracaceae</taxon>
        <taxon>Aminipila</taxon>
    </lineage>
</organism>
<evidence type="ECO:0000256" key="1">
    <source>
        <dbReference type="SAM" id="MobiDB-lite"/>
    </source>
</evidence>